<evidence type="ECO:0000313" key="10">
    <source>
        <dbReference type="EnsemblFungi" id="MAPG_00004T0"/>
    </source>
</evidence>
<evidence type="ECO:0000256" key="5">
    <source>
        <dbReference type="ARBA" id="ARBA00023002"/>
    </source>
</evidence>
<dbReference type="Gene3D" id="1.10.630.10">
    <property type="entry name" value="Cytochrome P450"/>
    <property type="match status" value="1"/>
</dbReference>
<dbReference type="EMBL" id="GL876966">
    <property type="protein sequence ID" value="KLU80907.1"/>
    <property type="molecule type" value="Genomic_DNA"/>
</dbReference>
<dbReference type="PRINTS" id="PR00463">
    <property type="entry name" value="EP450I"/>
</dbReference>
<sequence length="389" mass="42831">MAVTYLDNGRPTSLEEINLEGLPPIAASASAHATWLPSPLLGGYAACDQSITAVAVTVIAALVLVPIIASYLFGAKYSEVPLANAPGPFELRSQKKLWFVQNGMRLWNDTRNRFRNEPFSLLTQIGRVIILPADRALNIKNTPALNFRTQFADADALPAMPGSLTLLMVVARLSSRVLLGASACRDEEWLEITSTYTRHLMAAFLTLSFAAIHTTTDLVTQTMHCLVTDQDAIKALRQEIVEVLREGGWAKTSLYKMKLLGSAIKEAQRLKPTTLEGMRRKAAADVELPGGLKIRKGGEHKAQLVSTVPEHLPFGLGKYACPGRFFAANEVKIALCHLLIKYDWELAPGATLEPTWVGTTLLTNRDNTIRYRNRIPEIDLDSLEVEVEE</sequence>
<dbReference type="eggNOG" id="KOG0156">
    <property type="taxonomic scope" value="Eukaryota"/>
</dbReference>
<dbReference type="SUPFAM" id="SSF48264">
    <property type="entry name" value="Cytochrome P450"/>
    <property type="match status" value="1"/>
</dbReference>
<reference evidence="10" key="4">
    <citation type="journal article" date="2015" name="G3 (Bethesda)">
        <title>Genome sequences of three phytopathogenic species of the Magnaporthaceae family of fungi.</title>
        <authorList>
            <person name="Okagaki L.H."/>
            <person name="Nunes C.C."/>
            <person name="Sailsbery J."/>
            <person name="Clay B."/>
            <person name="Brown D."/>
            <person name="John T."/>
            <person name="Oh Y."/>
            <person name="Young N."/>
            <person name="Fitzgerald M."/>
            <person name="Haas B.J."/>
            <person name="Zeng Q."/>
            <person name="Young S."/>
            <person name="Adiconis X."/>
            <person name="Fan L."/>
            <person name="Levin J.Z."/>
            <person name="Mitchell T.K."/>
            <person name="Okubara P.A."/>
            <person name="Farman M.L."/>
            <person name="Kohn L.M."/>
            <person name="Birren B."/>
            <person name="Ma L.-J."/>
            <person name="Dean R.A."/>
        </authorList>
    </citation>
    <scope>NUCLEOTIDE SEQUENCE</scope>
    <source>
        <strain evidence="10">ATCC 64411 / 73-15</strain>
    </source>
</reference>
<name>A0A0C4DJU6_MAGP6</name>
<feature type="transmembrane region" description="Helical" evidence="8">
    <location>
        <begin position="51"/>
        <end position="73"/>
    </location>
</feature>
<dbReference type="GO" id="GO:0020037">
    <property type="term" value="F:heme binding"/>
    <property type="evidence" value="ECO:0007669"/>
    <property type="project" value="InterPro"/>
</dbReference>
<keyword evidence="4" id="KW-0479">Metal-binding</keyword>
<dbReference type="PANTHER" id="PTHR46206:SF2">
    <property type="entry name" value="CYTOCHROME P450 MONOOXYGENASE AUSG-RELATED"/>
    <property type="match status" value="1"/>
</dbReference>
<dbReference type="Pfam" id="PF00067">
    <property type="entry name" value="p450"/>
    <property type="match status" value="2"/>
</dbReference>
<comment type="cofactor">
    <cofactor evidence="1">
        <name>heme</name>
        <dbReference type="ChEBI" id="CHEBI:30413"/>
    </cofactor>
</comment>
<gene>
    <name evidence="9" type="ORF">MAPG_00004</name>
</gene>
<keyword evidence="8" id="KW-0812">Transmembrane</keyword>
<dbReference type="GO" id="GO:0005506">
    <property type="term" value="F:iron ion binding"/>
    <property type="evidence" value="ECO:0007669"/>
    <property type="project" value="InterPro"/>
</dbReference>
<evidence type="ECO:0000256" key="2">
    <source>
        <dbReference type="ARBA" id="ARBA00010617"/>
    </source>
</evidence>
<keyword evidence="11" id="KW-1185">Reference proteome</keyword>
<evidence type="ECO:0000313" key="11">
    <source>
        <dbReference type="Proteomes" id="UP000011715"/>
    </source>
</evidence>
<dbReference type="STRING" id="644358.A0A0C4DJU6"/>
<keyword evidence="6" id="KW-0408">Iron</keyword>
<dbReference type="AlphaFoldDB" id="A0A0C4DJU6"/>
<comment type="similarity">
    <text evidence="2">Belongs to the cytochrome P450 family.</text>
</comment>
<evidence type="ECO:0000256" key="1">
    <source>
        <dbReference type="ARBA" id="ARBA00001971"/>
    </source>
</evidence>
<dbReference type="EMBL" id="ADBL01000002">
    <property type="status" value="NOT_ANNOTATED_CDS"/>
    <property type="molecule type" value="Genomic_DNA"/>
</dbReference>
<dbReference type="PANTHER" id="PTHR46206">
    <property type="entry name" value="CYTOCHROME P450"/>
    <property type="match status" value="1"/>
</dbReference>
<keyword evidence="3" id="KW-0349">Heme</keyword>
<dbReference type="CDD" id="cd11041">
    <property type="entry name" value="CYP503A1-like"/>
    <property type="match status" value="1"/>
</dbReference>
<organism evidence="10 11">
    <name type="scientific">Magnaporthiopsis poae (strain ATCC 64411 / 73-15)</name>
    <name type="common">Kentucky bluegrass fungus</name>
    <name type="synonym">Magnaporthe poae</name>
    <dbReference type="NCBI Taxonomy" id="644358"/>
    <lineage>
        <taxon>Eukaryota</taxon>
        <taxon>Fungi</taxon>
        <taxon>Dikarya</taxon>
        <taxon>Ascomycota</taxon>
        <taxon>Pezizomycotina</taxon>
        <taxon>Sordariomycetes</taxon>
        <taxon>Sordariomycetidae</taxon>
        <taxon>Magnaporthales</taxon>
        <taxon>Magnaporthaceae</taxon>
        <taxon>Magnaporthiopsis</taxon>
    </lineage>
</organism>
<evidence type="ECO:0000256" key="8">
    <source>
        <dbReference type="SAM" id="Phobius"/>
    </source>
</evidence>
<dbReference type="OrthoDB" id="1844152at2759"/>
<dbReference type="GO" id="GO:0004497">
    <property type="term" value="F:monooxygenase activity"/>
    <property type="evidence" value="ECO:0007669"/>
    <property type="project" value="UniProtKB-KW"/>
</dbReference>
<reference evidence="11" key="1">
    <citation type="submission" date="2010-05" db="EMBL/GenBank/DDBJ databases">
        <title>The genome sequence of Magnaporthe poae strain ATCC 64411.</title>
        <authorList>
            <person name="Ma L.-J."/>
            <person name="Dead R."/>
            <person name="Young S."/>
            <person name="Zeng Q."/>
            <person name="Koehrsen M."/>
            <person name="Alvarado L."/>
            <person name="Berlin A."/>
            <person name="Chapman S.B."/>
            <person name="Chen Z."/>
            <person name="Freedman E."/>
            <person name="Gellesch M."/>
            <person name="Goldberg J."/>
            <person name="Griggs A."/>
            <person name="Gujja S."/>
            <person name="Heilman E.R."/>
            <person name="Heiman D."/>
            <person name="Hepburn T."/>
            <person name="Howarth C."/>
            <person name="Jen D."/>
            <person name="Larson L."/>
            <person name="Mehta T."/>
            <person name="Neiman D."/>
            <person name="Pearson M."/>
            <person name="Roberts A."/>
            <person name="Saif S."/>
            <person name="Shea T."/>
            <person name="Shenoy N."/>
            <person name="Sisk P."/>
            <person name="Stolte C."/>
            <person name="Sykes S."/>
            <person name="Walk T."/>
            <person name="White J."/>
            <person name="Yandava C."/>
            <person name="Haas B."/>
            <person name="Nusbaum C."/>
            <person name="Birren B."/>
        </authorList>
    </citation>
    <scope>NUCLEOTIDE SEQUENCE [LARGE SCALE GENOMIC DNA]</scope>
    <source>
        <strain evidence="11">ATCC 64411 / 73-15</strain>
    </source>
</reference>
<proteinExistence type="inferred from homology"/>
<dbReference type="EnsemblFungi" id="MAPG_00004T0">
    <property type="protein sequence ID" value="MAPG_00004T0"/>
    <property type="gene ID" value="MAPG_00004"/>
</dbReference>
<dbReference type="InterPro" id="IPR002401">
    <property type="entry name" value="Cyt_P450_E_grp-I"/>
</dbReference>
<protein>
    <recommendedName>
        <fullName evidence="12">Cytochrome P450</fullName>
    </recommendedName>
</protein>
<evidence type="ECO:0000256" key="6">
    <source>
        <dbReference type="ARBA" id="ARBA00023004"/>
    </source>
</evidence>
<keyword evidence="7" id="KW-0503">Monooxygenase</keyword>
<evidence type="ECO:0000256" key="4">
    <source>
        <dbReference type="ARBA" id="ARBA00022723"/>
    </source>
</evidence>
<keyword evidence="8" id="KW-0472">Membrane</keyword>
<evidence type="ECO:0000256" key="3">
    <source>
        <dbReference type="ARBA" id="ARBA00022617"/>
    </source>
</evidence>
<evidence type="ECO:0000313" key="9">
    <source>
        <dbReference type="EMBL" id="KLU80907.1"/>
    </source>
</evidence>
<reference evidence="10" key="5">
    <citation type="submission" date="2015-06" db="UniProtKB">
        <authorList>
            <consortium name="EnsemblFungi"/>
        </authorList>
    </citation>
    <scope>IDENTIFICATION</scope>
    <source>
        <strain evidence="10">ATCC 64411</strain>
    </source>
</reference>
<dbReference type="InterPro" id="IPR036396">
    <property type="entry name" value="Cyt_P450_sf"/>
</dbReference>
<evidence type="ECO:0000256" key="7">
    <source>
        <dbReference type="ARBA" id="ARBA00023033"/>
    </source>
</evidence>
<keyword evidence="5" id="KW-0560">Oxidoreductase</keyword>
<dbReference type="PRINTS" id="PR00385">
    <property type="entry name" value="P450"/>
</dbReference>
<dbReference type="Proteomes" id="UP000011715">
    <property type="component" value="Unassembled WGS sequence"/>
</dbReference>
<dbReference type="InterPro" id="IPR001128">
    <property type="entry name" value="Cyt_P450"/>
</dbReference>
<evidence type="ECO:0008006" key="12">
    <source>
        <dbReference type="Google" id="ProtNLM"/>
    </source>
</evidence>
<dbReference type="GO" id="GO:0016705">
    <property type="term" value="F:oxidoreductase activity, acting on paired donors, with incorporation or reduction of molecular oxygen"/>
    <property type="evidence" value="ECO:0007669"/>
    <property type="project" value="InterPro"/>
</dbReference>
<dbReference type="VEuPathDB" id="FungiDB:MAPG_00004"/>
<reference evidence="9" key="2">
    <citation type="submission" date="2010-05" db="EMBL/GenBank/DDBJ databases">
        <title>The Genome Sequence of Magnaporthe poae strain ATCC 64411.</title>
        <authorList>
            <consortium name="The Broad Institute Genome Sequencing Platform"/>
            <consortium name="Broad Institute Genome Sequencing Center for Infectious Disease"/>
            <person name="Ma L.-J."/>
            <person name="Dead R."/>
            <person name="Young S."/>
            <person name="Zeng Q."/>
            <person name="Koehrsen M."/>
            <person name="Alvarado L."/>
            <person name="Berlin A."/>
            <person name="Chapman S.B."/>
            <person name="Chen Z."/>
            <person name="Freedman E."/>
            <person name="Gellesch M."/>
            <person name="Goldberg J."/>
            <person name="Griggs A."/>
            <person name="Gujja S."/>
            <person name="Heilman E.R."/>
            <person name="Heiman D."/>
            <person name="Hepburn T."/>
            <person name="Howarth C."/>
            <person name="Jen D."/>
            <person name="Larson L."/>
            <person name="Mehta T."/>
            <person name="Neiman D."/>
            <person name="Pearson M."/>
            <person name="Roberts A."/>
            <person name="Saif S."/>
            <person name="Shea T."/>
            <person name="Shenoy N."/>
            <person name="Sisk P."/>
            <person name="Stolte C."/>
            <person name="Sykes S."/>
            <person name="Walk T."/>
            <person name="White J."/>
            <person name="Yandava C."/>
            <person name="Haas B."/>
            <person name="Nusbaum C."/>
            <person name="Birren B."/>
        </authorList>
    </citation>
    <scope>NUCLEOTIDE SEQUENCE</scope>
    <source>
        <strain evidence="9">ATCC 64411</strain>
    </source>
</reference>
<reference evidence="9" key="3">
    <citation type="submission" date="2011-03" db="EMBL/GenBank/DDBJ databases">
        <title>Annotation of Magnaporthe poae ATCC 64411.</title>
        <authorList>
            <person name="Ma L.-J."/>
            <person name="Dead R."/>
            <person name="Young S.K."/>
            <person name="Zeng Q."/>
            <person name="Gargeya S."/>
            <person name="Fitzgerald M."/>
            <person name="Haas B."/>
            <person name="Abouelleil A."/>
            <person name="Alvarado L."/>
            <person name="Arachchi H.M."/>
            <person name="Berlin A."/>
            <person name="Brown A."/>
            <person name="Chapman S.B."/>
            <person name="Chen Z."/>
            <person name="Dunbar C."/>
            <person name="Freedman E."/>
            <person name="Gearin G."/>
            <person name="Gellesch M."/>
            <person name="Goldberg J."/>
            <person name="Griggs A."/>
            <person name="Gujja S."/>
            <person name="Heiman D."/>
            <person name="Howarth C."/>
            <person name="Larson L."/>
            <person name="Lui A."/>
            <person name="MacDonald P.J.P."/>
            <person name="Mehta T."/>
            <person name="Montmayeur A."/>
            <person name="Murphy C."/>
            <person name="Neiman D."/>
            <person name="Pearson M."/>
            <person name="Priest M."/>
            <person name="Roberts A."/>
            <person name="Saif S."/>
            <person name="Shea T."/>
            <person name="Shenoy N."/>
            <person name="Sisk P."/>
            <person name="Stolte C."/>
            <person name="Sykes S."/>
            <person name="Yandava C."/>
            <person name="Wortman J."/>
            <person name="Nusbaum C."/>
            <person name="Birren B."/>
        </authorList>
    </citation>
    <scope>NUCLEOTIDE SEQUENCE</scope>
    <source>
        <strain evidence="9">ATCC 64411</strain>
    </source>
</reference>
<keyword evidence="8" id="KW-1133">Transmembrane helix</keyword>
<accession>A0A0C4DJU6</accession>